<dbReference type="EMBL" id="JAUEPT010000015">
    <property type="protein sequence ID" value="KAK0445949.1"/>
    <property type="molecule type" value="Genomic_DNA"/>
</dbReference>
<accession>A0AA39JNT8</accession>
<proteinExistence type="predicted"/>
<dbReference type="SUPFAM" id="SSF52047">
    <property type="entry name" value="RNI-like"/>
    <property type="match status" value="1"/>
</dbReference>
<comment type="caution">
    <text evidence="1">The sequence shown here is derived from an EMBL/GenBank/DDBJ whole genome shotgun (WGS) entry which is preliminary data.</text>
</comment>
<name>A0AA39JNT8_9AGAR</name>
<keyword evidence="2" id="KW-1185">Reference proteome</keyword>
<reference evidence="1" key="1">
    <citation type="submission" date="2023-06" db="EMBL/GenBank/DDBJ databases">
        <authorList>
            <consortium name="Lawrence Berkeley National Laboratory"/>
            <person name="Ahrendt S."/>
            <person name="Sahu N."/>
            <person name="Indic B."/>
            <person name="Wong-Bajracharya J."/>
            <person name="Merenyi Z."/>
            <person name="Ke H.-M."/>
            <person name="Monk M."/>
            <person name="Kocsube S."/>
            <person name="Drula E."/>
            <person name="Lipzen A."/>
            <person name="Balint B."/>
            <person name="Henrissat B."/>
            <person name="Andreopoulos B."/>
            <person name="Martin F.M."/>
            <person name="Harder C.B."/>
            <person name="Rigling D."/>
            <person name="Ford K.L."/>
            <person name="Foster G.D."/>
            <person name="Pangilinan J."/>
            <person name="Papanicolaou A."/>
            <person name="Barry K."/>
            <person name="LaButti K."/>
            <person name="Viragh M."/>
            <person name="Koriabine M."/>
            <person name="Yan M."/>
            <person name="Riley R."/>
            <person name="Champramary S."/>
            <person name="Plett K.L."/>
            <person name="Tsai I.J."/>
            <person name="Slot J."/>
            <person name="Sipos G."/>
            <person name="Plett J."/>
            <person name="Nagy L.G."/>
            <person name="Grigoriev I.V."/>
        </authorList>
    </citation>
    <scope>NUCLEOTIDE SEQUENCE</scope>
    <source>
        <strain evidence="1">FPL87.14</strain>
    </source>
</reference>
<gene>
    <name evidence="1" type="ORF">EV421DRAFT_304390</name>
</gene>
<organism evidence="1 2">
    <name type="scientific">Armillaria borealis</name>
    <dbReference type="NCBI Taxonomy" id="47425"/>
    <lineage>
        <taxon>Eukaryota</taxon>
        <taxon>Fungi</taxon>
        <taxon>Dikarya</taxon>
        <taxon>Basidiomycota</taxon>
        <taxon>Agaricomycotina</taxon>
        <taxon>Agaricomycetes</taxon>
        <taxon>Agaricomycetidae</taxon>
        <taxon>Agaricales</taxon>
        <taxon>Marasmiineae</taxon>
        <taxon>Physalacriaceae</taxon>
        <taxon>Armillaria</taxon>
    </lineage>
</organism>
<sequence length="199" mass="22288">MISQNRLGTRTCHACDGPPASSNDVIVDVLHKVSSVETITVITNGLSAEGTSSRIVELPHIREVYVQEEDHGALAHLFMNLKLPALQKLSFDFSSAVPHFPEISRAPLSNLVNLSIFCVVSDVDAGQRMIEFLRLAHHVKRLHLRVRSVNGRFFAPFFCKPDQPVLLPYLEELDLRESNFVGHSHILVNMLDSRCHKSD</sequence>
<dbReference type="AlphaFoldDB" id="A0AA39JNT8"/>
<evidence type="ECO:0000313" key="2">
    <source>
        <dbReference type="Proteomes" id="UP001175226"/>
    </source>
</evidence>
<dbReference type="Proteomes" id="UP001175226">
    <property type="component" value="Unassembled WGS sequence"/>
</dbReference>
<protein>
    <submittedName>
        <fullName evidence="1">Uncharacterized protein</fullName>
    </submittedName>
</protein>
<evidence type="ECO:0000313" key="1">
    <source>
        <dbReference type="EMBL" id="KAK0445949.1"/>
    </source>
</evidence>